<name>A0ABV2K0I0_9GAMM</name>
<dbReference type="EMBL" id="JBEPMU010000007">
    <property type="protein sequence ID" value="MET3654584.1"/>
    <property type="molecule type" value="Genomic_DNA"/>
</dbReference>
<accession>A0ABV2K0I0</accession>
<feature type="region of interest" description="Disordered" evidence="1">
    <location>
        <begin position="1"/>
        <end position="25"/>
    </location>
</feature>
<organism evidence="2 3">
    <name type="scientific">Dyella japonica</name>
    <dbReference type="NCBI Taxonomy" id="231455"/>
    <lineage>
        <taxon>Bacteria</taxon>
        <taxon>Pseudomonadati</taxon>
        <taxon>Pseudomonadota</taxon>
        <taxon>Gammaproteobacteria</taxon>
        <taxon>Lysobacterales</taxon>
        <taxon>Rhodanobacteraceae</taxon>
        <taxon>Dyella</taxon>
    </lineage>
</organism>
<sequence>MSHVPMPDFSASAPRANNTGASRGVMRFPPLRSGLDHVIVTLALTQRPGRL</sequence>
<keyword evidence="3" id="KW-1185">Reference proteome</keyword>
<evidence type="ECO:0000313" key="3">
    <source>
        <dbReference type="Proteomes" id="UP001549184"/>
    </source>
</evidence>
<protein>
    <submittedName>
        <fullName evidence="2">Uncharacterized protein</fullName>
    </submittedName>
</protein>
<reference evidence="2 3" key="1">
    <citation type="submission" date="2024-06" db="EMBL/GenBank/DDBJ databases">
        <title>Sorghum-associated microbial communities from plants grown in Nebraska, USA.</title>
        <authorList>
            <person name="Schachtman D."/>
        </authorList>
    </citation>
    <scope>NUCLEOTIDE SEQUENCE [LARGE SCALE GENOMIC DNA]</scope>
    <source>
        <strain evidence="2 3">1073</strain>
    </source>
</reference>
<evidence type="ECO:0000256" key="1">
    <source>
        <dbReference type="SAM" id="MobiDB-lite"/>
    </source>
</evidence>
<proteinExistence type="predicted"/>
<comment type="caution">
    <text evidence="2">The sequence shown here is derived from an EMBL/GenBank/DDBJ whole genome shotgun (WGS) entry which is preliminary data.</text>
</comment>
<gene>
    <name evidence="2" type="ORF">ABIC75_004332</name>
</gene>
<evidence type="ECO:0000313" key="2">
    <source>
        <dbReference type="EMBL" id="MET3654584.1"/>
    </source>
</evidence>
<dbReference type="RefSeq" id="WP_354015935.1">
    <property type="nucleotide sequence ID" value="NZ_JBEPMU010000007.1"/>
</dbReference>
<dbReference type="Proteomes" id="UP001549184">
    <property type="component" value="Unassembled WGS sequence"/>
</dbReference>